<dbReference type="Proteomes" id="UP001239111">
    <property type="component" value="Chromosome 1"/>
</dbReference>
<organism evidence="1 2">
    <name type="scientific">Eretmocerus hayati</name>
    <dbReference type="NCBI Taxonomy" id="131215"/>
    <lineage>
        <taxon>Eukaryota</taxon>
        <taxon>Metazoa</taxon>
        <taxon>Ecdysozoa</taxon>
        <taxon>Arthropoda</taxon>
        <taxon>Hexapoda</taxon>
        <taxon>Insecta</taxon>
        <taxon>Pterygota</taxon>
        <taxon>Neoptera</taxon>
        <taxon>Endopterygota</taxon>
        <taxon>Hymenoptera</taxon>
        <taxon>Apocrita</taxon>
        <taxon>Proctotrupomorpha</taxon>
        <taxon>Chalcidoidea</taxon>
        <taxon>Aphelinidae</taxon>
        <taxon>Aphelininae</taxon>
        <taxon>Eretmocerus</taxon>
    </lineage>
</organism>
<name>A0ACC2PTE9_9HYME</name>
<keyword evidence="2" id="KW-1185">Reference proteome</keyword>
<reference evidence="1" key="1">
    <citation type="submission" date="2023-04" db="EMBL/GenBank/DDBJ databases">
        <title>A chromosome-level genome assembly of the parasitoid wasp Eretmocerus hayati.</title>
        <authorList>
            <person name="Zhong Y."/>
            <person name="Liu S."/>
            <person name="Liu Y."/>
        </authorList>
    </citation>
    <scope>NUCLEOTIDE SEQUENCE</scope>
    <source>
        <strain evidence="1">ZJU_SS_LIU_2023</strain>
    </source>
</reference>
<proteinExistence type="predicted"/>
<comment type="caution">
    <text evidence="1">The sequence shown here is derived from an EMBL/GenBank/DDBJ whole genome shotgun (WGS) entry which is preliminary data.</text>
</comment>
<dbReference type="EMBL" id="CM056741">
    <property type="protein sequence ID" value="KAJ8686403.1"/>
    <property type="molecule type" value="Genomic_DNA"/>
</dbReference>
<sequence>MRCDRLVNALVGRACDRIIAVSGDLNRNTSDLWEQSGPSAAHTDPHARGEAVQVHAVLQGVREFVVPVSAHAHPFGHKALPLRDLPAEVHAAEPPAAAHPNAHGRQAVQVSPPWLHQGLQPAVQPAEPLALPSDRQALQVQLLLQVLQRRAQPPRAHTQAQGVQAPQDPHLPVLR</sequence>
<evidence type="ECO:0000313" key="2">
    <source>
        <dbReference type="Proteomes" id="UP001239111"/>
    </source>
</evidence>
<gene>
    <name evidence="1" type="ORF">QAD02_022197</name>
</gene>
<accession>A0ACC2PTE9</accession>
<evidence type="ECO:0000313" key="1">
    <source>
        <dbReference type="EMBL" id="KAJ8686403.1"/>
    </source>
</evidence>
<protein>
    <submittedName>
        <fullName evidence="1">Uncharacterized protein</fullName>
    </submittedName>
</protein>